<dbReference type="Proteomes" id="UP000243459">
    <property type="component" value="Chromosome 4"/>
</dbReference>
<protein>
    <submittedName>
        <fullName evidence="1">Uncharacterized protein</fullName>
    </submittedName>
</protein>
<proteinExistence type="predicted"/>
<dbReference type="AlphaFoldDB" id="A0A5P1F1S2"/>
<dbReference type="EMBL" id="CM007384">
    <property type="protein sequence ID" value="ONK72308.1"/>
    <property type="molecule type" value="Genomic_DNA"/>
</dbReference>
<name>A0A5P1F1S2_ASPOF</name>
<keyword evidence="2" id="KW-1185">Reference proteome</keyword>
<evidence type="ECO:0000313" key="2">
    <source>
        <dbReference type="Proteomes" id="UP000243459"/>
    </source>
</evidence>
<accession>A0A5P1F1S2</accession>
<gene>
    <name evidence="1" type="ORF">A4U43_C04F17980</name>
</gene>
<reference evidence="2" key="1">
    <citation type="journal article" date="2017" name="Nat. Commun.">
        <title>The asparagus genome sheds light on the origin and evolution of a young Y chromosome.</title>
        <authorList>
            <person name="Harkess A."/>
            <person name="Zhou J."/>
            <person name="Xu C."/>
            <person name="Bowers J.E."/>
            <person name="Van der Hulst R."/>
            <person name="Ayyampalayam S."/>
            <person name="Mercati F."/>
            <person name="Riccardi P."/>
            <person name="McKain M.R."/>
            <person name="Kakrana A."/>
            <person name="Tang H."/>
            <person name="Ray J."/>
            <person name="Groenendijk J."/>
            <person name="Arikit S."/>
            <person name="Mathioni S.M."/>
            <person name="Nakano M."/>
            <person name="Shan H."/>
            <person name="Telgmann-Rauber A."/>
            <person name="Kanno A."/>
            <person name="Yue Z."/>
            <person name="Chen H."/>
            <person name="Li W."/>
            <person name="Chen Y."/>
            <person name="Xu X."/>
            <person name="Zhang Y."/>
            <person name="Luo S."/>
            <person name="Chen H."/>
            <person name="Gao J."/>
            <person name="Mao Z."/>
            <person name="Pires J.C."/>
            <person name="Luo M."/>
            <person name="Kudrna D."/>
            <person name="Wing R.A."/>
            <person name="Meyers B.C."/>
            <person name="Yi K."/>
            <person name="Kong H."/>
            <person name="Lavrijsen P."/>
            <person name="Sunseri F."/>
            <person name="Falavigna A."/>
            <person name="Ye Y."/>
            <person name="Leebens-Mack J.H."/>
            <person name="Chen G."/>
        </authorList>
    </citation>
    <scope>NUCLEOTIDE SEQUENCE [LARGE SCALE GENOMIC DNA]</scope>
    <source>
        <strain evidence="2">cv. DH0086</strain>
    </source>
</reference>
<dbReference type="Gramene" id="ONK72308">
    <property type="protein sequence ID" value="ONK72308"/>
    <property type="gene ID" value="A4U43_C04F17980"/>
</dbReference>
<sequence length="75" mass="8596">MKEDDMLEEEEEVDLKSADYFFADVDQYMDLDYADSLVLVQPVKVHVRVGDGMPLLGSIDVAEIMMCHLVTNHLY</sequence>
<evidence type="ECO:0000313" key="1">
    <source>
        <dbReference type="EMBL" id="ONK72308.1"/>
    </source>
</evidence>
<organism evidence="1 2">
    <name type="scientific">Asparagus officinalis</name>
    <name type="common">Garden asparagus</name>
    <dbReference type="NCBI Taxonomy" id="4686"/>
    <lineage>
        <taxon>Eukaryota</taxon>
        <taxon>Viridiplantae</taxon>
        <taxon>Streptophyta</taxon>
        <taxon>Embryophyta</taxon>
        <taxon>Tracheophyta</taxon>
        <taxon>Spermatophyta</taxon>
        <taxon>Magnoliopsida</taxon>
        <taxon>Liliopsida</taxon>
        <taxon>Asparagales</taxon>
        <taxon>Asparagaceae</taxon>
        <taxon>Asparagoideae</taxon>
        <taxon>Asparagus</taxon>
    </lineage>
</organism>